<organism evidence="1 2">
    <name type="scientific">Tamilnaduibacter salinus</name>
    <dbReference type="NCBI Taxonomy" id="1484056"/>
    <lineage>
        <taxon>Bacteria</taxon>
        <taxon>Pseudomonadati</taxon>
        <taxon>Pseudomonadota</taxon>
        <taxon>Gammaproteobacteria</taxon>
        <taxon>Pseudomonadales</taxon>
        <taxon>Marinobacteraceae</taxon>
        <taxon>Tamilnaduibacter</taxon>
    </lineage>
</organism>
<reference evidence="1 2" key="1">
    <citation type="submission" date="2018-04" db="EMBL/GenBank/DDBJ databases">
        <title>Genomic Encyclopedia of Type Strains, Phase IV (KMG-IV): sequencing the most valuable type-strain genomes for metagenomic binning, comparative biology and taxonomic classification.</title>
        <authorList>
            <person name="Goeker M."/>
        </authorList>
    </citation>
    <scope>NUCLEOTIDE SEQUENCE [LARGE SCALE GENOMIC DNA]</scope>
    <source>
        <strain evidence="1 2">DSM 28688</strain>
    </source>
</reference>
<proteinExistence type="predicted"/>
<sequence length="295" mass="34148">MSGLKSQWLHGRIRHRRFTPVHHGFDYHTGMFAIDLSEWATIPRLSRLLSLERFNWLSLRRADYFRPDNPDLDAAVRDQVEQATGWRPDGAIQLITHPRYLGAIFNPVSFYCCYTRHDRPGDGSVPRVIASEITNTPWGERHLYCLEGGPVHESDSGWRSCQYRFSKRFHVSPFNDMAQDYQWVFAFKPGAIHIHMNVYQDGFKQFDATLSLDREPLTRRALHRHLRRFPAETLKVAAGIYWHALRLKLKGALFRTHPDKRAASDAAYRQGSDDQGCAVHDESSSVTGRVTSWRN</sequence>
<dbReference type="InterPro" id="IPR010775">
    <property type="entry name" value="DUF1365"/>
</dbReference>
<dbReference type="Proteomes" id="UP000245887">
    <property type="component" value="Unassembled WGS sequence"/>
</dbReference>
<dbReference type="PANTHER" id="PTHR33973">
    <property type="entry name" value="OS07G0153300 PROTEIN"/>
    <property type="match status" value="1"/>
</dbReference>
<protein>
    <recommendedName>
        <fullName evidence="3">DUF1365 domain-containing protein</fullName>
    </recommendedName>
</protein>
<name>A0A2U1CZ49_9GAMM</name>
<dbReference type="Pfam" id="PF07103">
    <property type="entry name" value="DUF1365"/>
    <property type="match status" value="1"/>
</dbReference>
<evidence type="ECO:0000313" key="2">
    <source>
        <dbReference type="Proteomes" id="UP000245887"/>
    </source>
</evidence>
<evidence type="ECO:0000313" key="1">
    <source>
        <dbReference type="EMBL" id="PVY78066.1"/>
    </source>
</evidence>
<dbReference type="AlphaFoldDB" id="A0A2U1CZ49"/>
<dbReference type="RefSeq" id="WP_228151314.1">
    <property type="nucleotide sequence ID" value="NZ_NMPM01000131.1"/>
</dbReference>
<gene>
    <name evidence="1" type="ORF">C8D92_102101</name>
</gene>
<dbReference type="PANTHER" id="PTHR33973:SF4">
    <property type="entry name" value="OS07G0153300 PROTEIN"/>
    <property type="match status" value="1"/>
</dbReference>
<evidence type="ECO:0008006" key="3">
    <source>
        <dbReference type="Google" id="ProtNLM"/>
    </source>
</evidence>
<dbReference type="EMBL" id="QEKQ01000002">
    <property type="protein sequence ID" value="PVY78066.1"/>
    <property type="molecule type" value="Genomic_DNA"/>
</dbReference>
<accession>A0A2U1CZ49</accession>
<comment type="caution">
    <text evidence="1">The sequence shown here is derived from an EMBL/GenBank/DDBJ whole genome shotgun (WGS) entry which is preliminary data.</text>
</comment>